<organism evidence="1">
    <name type="scientific">marine sediment metagenome</name>
    <dbReference type="NCBI Taxonomy" id="412755"/>
    <lineage>
        <taxon>unclassified sequences</taxon>
        <taxon>metagenomes</taxon>
        <taxon>ecological metagenomes</taxon>
    </lineage>
</organism>
<dbReference type="AlphaFoldDB" id="X1FVG0"/>
<evidence type="ECO:0000313" key="1">
    <source>
        <dbReference type="EMBL" id="GAH33334.1"/>
    </source>
</evidence>
<feature type="non-terminal residue" evidence="1">
    <location>
        <position position="1"/>
    </location>
</feature>
<name>X1FVG0_9ZZZZ</name>
<reference evidence="1" key="1">
    <citation type="journal article" date="2014" name="Front. Microbiol.">
        <title>High frequency of phylogenetically diverse reductive dehalogenase-homologous genes in deep subseafloor sedimentary metagenomes.</title>
        <authorList>
            <person name="Kawai M."/>
            <person name="Futagami T."/>
            <person name="Toyoda A."/>
            <person name="Takaki Y."/>
            <person name="Nishi S."/>
            <person name="Hori S."/>
            <person name="Arai W."/>
            <person name="Tsubouchi T."/>
            <person name="Morono Y."/>
            <person name="Uchiyama I."/>
            <person name="Ito T."/>
            <person name="Fujiyama A."/>
            <person name="Inagaki F."/>
            <person name="Takami H."/>
        </authorList>
    </citation>
    <scope>NUCLEOTIDE SEQUENCE</scope>
    <source>
        <strain evidence="1">Expedition CK06-06</strain>
    </source>
</reference>
<gene>
    <name evidence="1" type="ORF">S03H2_25526</name>
</gene>
<dbReference type="Gene3D" id="3.40.50.450">
    <property type="match status" value="1"/>
</dbReference>
<proteinExistence type="predicted"/>
<accession>X1FVG0</accession>
<protein>
    <submittedName>
        <fullName evidence="1">Uncharacterized protein</fullName>
    </submittedName>
</protein>
<dbReference type="EMBL" id="BARU01014478">
    <property type="protein sequence ID" value="GAH33334.1"/>
    <property type="molecule type" value="Genomic_DNA"/>
</dbReference>
<comment type="caution">
    <text evidence="1">The sequence shown here is derived from an EMBL/GenBank/DDBJ whole genome shotgun (WGS) entry which is preliminary data.</text>
</comment>
<sequence>GVGTLAELTVMWSQLQTRAITLRRLILIGPGWQAVVKQFLKQFENYIPQPHRQLIEFAPDVTSAFQMLVSEFEIP</sequence>
<dbReference type="SUPFAM" id="SSF102405">
    <property type="entry name" value="MCP/YpsA-like"/>
    <property type="match status" value="1"/>
</dbReference>